<proteinExistence type="predicted"/>
<feature type="region of interest" description="Disordered" evidence="1">
    <location>
        <begin position="43"/>
        <end position="65"/>
    </location>
</feature>
<reference evidence="3" key="1">
    <citation type="journal article" date="2012" name="Mol. Plant Microbe Interact.">
        <title>A highly conserved effector in Fusarium oxysporum is required for full virulence on Arabidopsis.</title>
        <authorList>
            <person name="Thatcher L.F."/>
            <person name="Gardiner D.M."/>
            <person name="Kazan K."/>
            <person name="Manners J."/>
        </authorList>
    </citation>
    <scope>NUCLEOTIDE SEQUENCE [LARGE SCALE GENOMIC DNA]</scope>
    <source>
        <strain evidence="3">Fo5176</strain>
    </source>
</reference>
<reference evidence="2" key="2">
    <citation type="submission" date="2025-08" db="UniProtKB">
        <authorList>
            <consortium name="EnsemblFungi"/>
        </authorList>
    </citation>
    <scope>IDENTIFICATION</scope>
    <source>
        <strain evidence="2">4287 / CBS 123668 / FGSC 9935 / NRRL 34936</strain>
    </source>
</reference>
<sequence length="65" mass="6956">MRTPGLFEFSSMVPSQAVSVTAREPPRTTCRAVQMTSCFCTSLSSPLSNSTLSSSLPSLPRTTKT</sequence>
<evidence type="ECO:0000256" key="1">
    <source>
        <dbReference type="SAM" id="MobiDB-lite"/>
    </source>
</evidence>
<dbReference type="AlphaFoldDB" id="A0A0D2X8U3"/>
<protein>
    <submittedName>
        <fullName evidence="2">Uncharacterized protein</fullName>
    </submittedName>
</protein>
<dbReference type="Proteomes" id="UP000002489">
    <property type="component" value="Unassembled WGS sequence"/>
</dbReference>
<evidence type="ECO:0000313" key="2">
    <source>
        <dbReference type="EnsemblFungi" id="FOXG_00302P0"/>
    </source>
</evidence>
<evidence type="ECO:0000313" key="3">
    <source>
        <dbReference type="Proteomes" id="UP000002489"/>
    </source>
</evidence>
<dbReference type="EnsemblFungi" id="FOXG_00302T0">
    <property type="protein sequence ID" value="FOXG_00302P0"/>
    <property type="gene ID" value="FOXG_00302"/>
</dbReference>
<organism evidence="2 3">
    <name type="scientific">Fusarium oxysporum (strain Fo5176)</name>
    <name type="common">Fusarium vascular wilt</name>
    <dbReference type="NCBI Taxonomy" id="660025"/>
    <lineage>
        <taxon>Eukaryota</taxon>
        <taxon>Fungi</taxon>
        <taxon>Dikarya</taxon>
        <taxon>Ascomycota</taxon>
        <taxon>Pezizomycotina</taxon>
        <taxon>Sordariomycetes</taxon>
        <taxon>Hypocreomycetidae</taxon>
        <taxon>Hypocreales</taxon>
        <taxon>Nectriaceae</taxon>
        <taxon>Fusarium</taxon>
        <taxon>Fusarium oxysporum species complex</taxon>
    </lineage>
</organism>
<accession>A0A0D2X8U3</accession>
<name>A0A0D2X8U3_FUSOF</name>